<dbReference type="EMBL" id="KZ819952">
    <property type="protein sequence ID" value="PWN50249.1"/>
    <property type="molecule type" value="Genomic_DNA"/>
</dbReference>
<gene>
    <name evidence="1" type="ORF">IE53DRAFT_369066</name>
</gene>
<accession>A0ACD0NWP7</accession>
<dbReference type="Proteomes" id="UP000245626">
    <property type="component" value="Unassembled WGS sequence"/>
</dbReference>
<name>A0ACD0NWP7_9BASI</name>
<evidence type="ECO:0000313" key="2">
    <source>
        <dbReference type="Proteomes" id="UP000245626"/>
    </source>
</evidence>
<reference evidence="1 2" key="1">
    <citation type="journal article" date="2018" name="Mol. Biol. Evol.">
        <title>Broad Genomic Sampling Reveals a Smut Pathogenic Ancestry of the Fungal Clade Ustilaginomycotina.</title>
        <authorList>
            <person name="Kijpornyongpan T."/>
            <person name="Mondo S.J."/>
            <person name="Barry K."/>
            <person name="Sandor L."/>
            <person name="Lee J."/>
            <person name="Lipzen A."/>
            <person name="Pangilinan J."/>
            <person name="LaButti K."/>
            <person name="Hainaut M."/>
            <person name="Henrissat B."/>
            <person name="Grigoriev I.V."/>
            <person name="Spatafora J.W."/>
            <person name="Aime M.C."/>
        </authorList>
    </citation>
    <scope>NUCLEOTIDE SEQUENCE [LARGE SCALE GENOMIC DNA]</scope>
    <source>
        <strain evidence="1 2">SA 807</strain>
    </source>
</reference>
<sequence>MEDDDIYGVPAQHPQQGRTRKQSRGARETKTATRLWSSSSSEPKRSASSSTKKSKINAVSKASLAMLDPRHAMGMDIGTEWCDSPTRHYSSEFEDQIEISSRGPSPVWRESEDDSVNSSWTASPTPTLEAFAMPDFSVKQEAIPEQEAVSIASEPEAFSSVFEDDREGDQRRFPSISKIQRSQYSEPSLSSPAKSTKAAKSSKSGGLPSSSSSSSSLARFFTWKRSNKDKTGNLSSRSTTDLFDSMPASAPPTTTTFDLSHDPIMGRNGSHWNGSADDGYSSLPTSPVKENQTLPNILLATHAASPHHDSGSMSRKQSMPSLREQRKGYMPAVNASSSRSLYSSEGGEQSSHDFKVSQNLGGVPALPPLPSDIGASSPIIPRGFGWGLSGDDEPNSPRSRPISRAVSSTGRGVPSPRIDSMYDRKSILISKQSPSPSSKKNARSKQTGVKKDDSRRMSMAQQVVDGLLSQSRGHEEPAPRARAQVKAMRRRSRSVDSRAPPPLSSFGSPPAAFSPASPEIAIFPSLARHRGFNGAFPMPPSTVVHGIGRGRPRATDTSSSGTPTQKTISSFPQPQTQRAIEFDQLPEEGETHQARRVNLSNQRARAVPVASPLLSRSPRPNQVPLVVTVMPPTPDLHNEETAAFESPSSEDSVCTPGSRAQSEEMERWVAPDSSARDTLHQSVTGHEEPSIVQQAVLRNWSREPAGAIMSPESVYSPSSDYSPPTNTMTDSGPSHFSSLGEGAPEPPSSRERITSYSSETSDVSTGSSNSGAFAFSRSLSNNSLRSGGTFSSASSLSGSPARFSDRETLPALSPSSSGFSSHSLGSSTSLSSAMSATTTSTSILDFGSEQAHVFQQSTLHHPEDFAHHSKPAHEVQLRTPFHFQSAMQLQNVDSDDCETPKLSSNGVMMPAFEMPAQGNHSQTQAVAIKPVDFDSSPQLQLSLEIQQLSLGLALGGDMTSLRNVGKKRTSPPKPPKSRARANSTWTKANNLPPINTSMPVSKAPAHVQGRSPITPPRTPASAAHKAAFNQVQSGLGLGLGLDFGEVGSGNSHMEPEHFVAAAPIVHQDEWSHGVARNDWKHESGEWEMGVAM</sequence>
<protein>
    <submittedName>
        <fullName evidence="1">Uncharacterized protein</fullName>
    </submittedName>
</protein>
<organism evidence="1 2">
    <name type="scientific">Violaceomyces palustris</name>
    <dbReference type="NCBI Taxonomy" id="1673888"/>
    <lineage>
        <taxon>Eukaryota</taxon>
        <taxon>Fungi</taxon>
        <taxon>Dikarya</taxon>
        <taxon>Basidiomycota</taxon>
        <taxon>Ustilaginomycotina</taxon>
        <taxon>Ustilaginomycetes</taxon>
        <taxon>Violaceomycetales</taxon>
        <taxon>Violaceomycetaceae</taxon>
        <taxon>Violaceomyces</taxon>
    </lineage>
</organism>
<evidence type="ECO:0000313" key="1">
    <source>
        <dbReference type="EMBL" id="PWN50249.1"/>
    </source>
</evidence>
<keyword evidence="2" id="KW-1185">Reference proteome</keyword>
<proteinExistence type="predicted"/>